<protein>
    <submittedName>
        <fullName evidence="1">Putative exonuclease RecJ</fullName>
    </submittedName>
</protein>
<proteinExistence type="predicted"/>
<evidence type="ECO:0000313" key="2">
    <source>
        <dbReference type="Proteomes" id="UP000263012"/>
    </source>
</evidence>
<dbReference type="GeneID" id="37879004"/>
<reference evidence="2" key="1">
    <citation type="submission" date="2017-11" db="EMBL/GenBank/DDBJ databases">
        <title>Phenotypic and genomic properties of facultatively anaerobic sulfur-reducing natronoarchaea from hypersaline soda lakes.</title>
        <authorList>
            <person name="Sorokin D.Y."/>
            <person name="Kublanov I.V."/>
            <person name="Roman P."/>
            <person name="Sinninghe Damste J.S."/>
            <person name="Golyshin P.N."/>
            <person name="Rojo D."/>
            <person name="Ciordia S."/>
            <person name="Mena M.D.C."/>
            <person name="Ferrer M."/>
            <person name="Messina E."/>
            <person name="Smedile F."/>
            <person name="La Spada G."/>
            <person name="La Cono V."/>
            <person name="Yakimov M.M."/>
        </authorList>
    </citation>
    <scope>NUCLEOTIDE SEQUENCE [LARGE SCALE GENOMIC DNA]</scope>
    <source>
        <strain evidence="2">AArc-Sl</strain>
    </source>
</reference>
<dbReference type="AlphaFoldDB" id="A0A343TME3"/>
<dbReference type="GO" id="GO:0004527">
    <property type="term" value="F:exonuclease activity"/>
    <property type="evidence" value="ECO:0007669"/>
    <property type="project" value="UniProtKB-KW"/>
</dbReference>
<evidence type="ECO:0000313" key="1">
    <source>
        <dbReference type="EMBL" id="AUX10265.1"/>
    </source>
</evidence>
<dbReference type="KEGG" id="hdf:AArcSl_2646"/>
<gene>
    <name evidence="1" type="ORF">AArcSl_2646</name>
</gene>
<name>A0A343TME3_9EURY</name>
<dbReference type="Proteomes" id="UP000263012">
    <property type="component" value="Chromosome"/>
</dbReference>
<keyword evidence="1" id="KW-0269">Exonuclease</keyword>
<accession>A0A343TME3</accession>
<dbReference type="RefSeq" id="WP_119820227.1">
    <property type="nucleotide sequence ID" value="NZ_CP025066.1"/>
</dbReference>
<keyword evidence="1" id="KW-0540">Nuclease</keyword>
<dbReference type="EMBL" id="CP025066">
    <property type="protein sequence ID" value="AUX10265.1"/>
    <property type="molecule type" value="Genomic_DNA"/>
</dbReference>
<sequence>MSETDAVDPSADAKSVAATVREASFLTLLPVRSGDAIAAAGLLADAARATGIPFQVRSIDDPDGLLSAGLPNDGPDDRTLVVGCQSTIADASLAGIATTADGKPASAAAYRTALELGGDPDPVLALAGAVAAGTVPGDVGTAAILDRAEERDRLERRPGVGLPVRELADGLAHSVRFLAPFSGDTDLAGDALDRWGLAADADATTLATDRKERVASLLAIEVATADGAIPEAATAIEAVLRPYATDGPFATLSGYAEVLDVLASERPGTAIALALDRQGPEGPNHSVELRESALETWRDHARRTHRAIDSATTGRYDGSLLARVDADPEVLSTIARLLCDYRSPEPVVVVIQQGTDGSGGAAAGATRDPGTSGTALEEAFSEAAAEFDGTGSGTTASATARFDGDPTEFAAAVRGRL</sequence>
<keyword evidence="2" id="KW-1185">Reference proteome</keyword>
<organism evidence="1 2">
    <name type="scientific">Halalkaliarchaeum desulfuricum</name>
    <dbReference type="NCBI Taxonomy" id="2055893"/>
    <lineage>
        <taxon>Archaea</taxon>
        <taxon>Methanobacteriati</taxon>
        <taxon>Methanobacteriota</taxon>
        <taxon>Stenosarchaea group</taxon>
        <taxon>Halobacteria</taxon>
        <taxon>Halobacteriales</taxon>
        <taxon>Haloferacaceae</taxon>
        <taxon>Halalkaliarchaeum</taxon>
    </lineage>
</organism>
<keyword evidence="1" id="KW-0378">Hydrolase</keyword>
<dbReference type="OrthoDB" id="157374at2157"/>